<feature type="signal peptide" evidence="1">
    <location>
        <begin position="1"/>
        <end position="22"/>
    </location>
</feature>
<dbReference type="KEGG" id="acp:A2cp1_1617"/>
<sequence length="651" mass="66894">MARASRVLAVLPLLLLAAGCQDYNFNPVGHCLIQPGSERVTLSSISTADVLFVVDDSGSMAGEQEKLAQNFAAFIQNLDQTNTSRRAAGLEPIDFHVAVTTTSVFYNGPLSGVTCRNDCPGAAGQQVCCEAPSGVPTGPMKGPRACSSDAACAGIAGTTCKTTCTGLLGEGYCCGADAVAPAVDPIGCSALGSGCGKVETHYRFDGRCSPGLAADGGYYPHGAFVGLGDSPRVLHFDKELYPQLDGSGLAIRDPALPACSDGTKVCNRQGYTATQLKDWFANNRTGAWQGNVIAGTCGSGQEQALEAGRLAVERAVSGGQVDRRDASGNVVAAAPASWLHDNSKLVTVFVGDEDDCSSPQDPSGGVVLTGGPGSDSCVADASSPTPKQFAVAQIVDYLTGLGRPVGAGFIVSTSQSVCQDASCAPGICCDYACTGTDLTCTNNVCGGQAPGSRLLQASQQLRAKGADVVAGSICDPNFAQILDRIAEIVKPPSGLLLPTDPAGSDIVLLRIANQKGDTRKTCRGPAPSTMTAADAAAAGYDWWFTATRDQITADQRKPSAATRNIYINHDTRNCEANPGETYSADYLGRLPAGGCQTRADCYGALGGKPNGDVDAWTCYAGESGNPAAPFTQPTPTAPGTCICGDLQANSY</sequence>
<dbReference type="HOGENOM" id="CLU_450304_0_0_7"/>
<protein>
    <recommendedName>
        <fullName evidence="4">VWFA domain-containing protein</fullName>
    </recommendedName>
</protein>
<evidence type="ECO:0000313" key="3">
    <source>
        <dbReference type="Proteomes" id="UP000007089"/>
    </source>
</evidence>
<evidence type="ECO:0000313" key="2">
    <source>
        <dbReference type="EMBL" id="ACL64961.1"/>
    </source>
</evidence>
<reference evidence="2" key="1">
    <citation type="submission" date="2009-01" db="EMBL/GenBank/DDBJ databases">
        <title>Complete sequence of Anaeromyxobacter dehalogenans 2CP-1.</title>
        <authorList>
            <consortium name="US DOE Joint Genome Institute"/>
            <person name="Lucas S."/>
            <person name="Copeland A."/>
            <person name="Lapidus A."/>
            <person name="Glavina del Rio T."/>
            <person name="Dalin E."/>
            <person name="Tice H."/>
            <person name="Bruce D."/>
            <person name="Goodwin L."/>
            <person name="Pitluck S."/>
            <person name="Saunders E."/>
            <person name="Brettin T."/>
            <person name="Detter J.C."/>
            <person name="Han C."/>
            <person name="Larimer F."/>
            <person name="Land M."/>
            <person name="Hauser L."/>
            <person name="Kyrpides N."/>
            <person name="Ovchinnikova G."/>
            <person name="Beliaev A.S."/>
            <person name="Richardson P."/>
        </authorList>
    </citation>
    <scope>NUCLEOTIDE SEQUENCE</scope>
    <source>
        <strain evidence="2">2CP-1</strain>
    </source>
</reference>
<accession>B8J5L4</accession>
<proteinExistence type="predicted"/>
<evidence type="ECO:0000256" key="1">
    <source>
        <dbReference type="SAM" id="SignalP"/>
    </source>
</evidence>
<name>B8J5L4_ANAD2</name>
<gene>
    <name evidence="2" type="ordered locus">A2cp1_1617</name>
</gene>
<keyword evidence="1" id="KW-0732">Signal</keyword>
<dbReference type="EMBL" id="CP001359">
    <property type="protein sequence ID" value="ACL64961.1"/>
    <property type="molecule type" value="Genomic_DNA"/>
</dbReference>
<dbReference type="AlphaFoldDB" id="B8J5L4"/>
<feature type="chain" id="PRO_5002872522" description="VWFA domain-containing protein" evidence="1">
    <location>
        <begin position="23"/>
        <end position="651"/>
    </location>
</feature>
<dbReference type="Proteomes" id="UP000007089">
    <property type="component" value="Chromosome"/>
</dbReference>
<dbReference type="PROSITE" id="PS51257">
    <property type="entry name" value="PROKAR_LIPOPROTEIN"/>
    <property type="match status" value="1"/>
</dbReference>
<evidence type="ECO:0008006" key="4">
    <source>
        <dbReference type="Google" id="ProtNLM"/>
    </source>
</evidence>
<organism evidence="2 3">
    <name type="scientific">Anaeromyxobacter dehalogenans (strain ATCC BAA-258 / DSM 21875 / 2CP-1)</name>
    <dbReference type="NCBI Taxonomy" id="455488"/>
    <lineage>
        <taxon>Bacteria</taxon>
        <taxon>Pseudomonadati</taxon>
        <taxon>Myxococcota</taxon>
        <taxon>Myxococcia</taxon>
        <taxon>Myxococcales</taxon>
        <taxon>Cystobacterineae</taxon>
        <taxon>Anaeromyxobacteraceae</taxon>
        <taxon>Anaeromyxobacter</taxon>
    </lineage>
</organism>
<keyword evidence="3" id="KW-1185">Reference proteome</keyword>
<dbReference type="RefSeq" id="WP_012632891.1">
    <property type="nucleotide sequence ID" value="NC_011891.1"/>
</dbReference>